<accession>A0A9Q4HA82</accession>
<feature type="transmembrane region" description="Helical" evidence="1">
    <location>
        <begin position="7"/>
        <end position="26"/>
    </location>
</feature>
<reference evidence="2" key="1">
    <citation type="submission" date="2022-02" db="EMBL/GenBank/DDBJ databases">
        <title>Crop Bioprotection Bacillus Genome Sequencing.</title>
        <authorList>
            <person name="Dunlap C."/>
        </authorList>
    </citation>
    <scope>NUCLEOTIDE SEQUENCE</scope>
    <source>
        <strain evidence="2">M18B4</strain>
    </source>
</reference>
<keyword evidence="1" id="KW-0812">Transmembrane</keyword>
<dbReference type="InterPro" id="IPR011044">
    <property type="entry name" value="Quino_amine_DH_bsu"/>
</dbReference>
<gene>
    <name evidence="2" type="ORF">MOC45_12460</name>
</gene>
<dbReference type="Proteomes" id="UP001070352">
    <property type="component" value="Unassembled WGS sequence"/>
</dbReference>
<comment type="caution">
    <text evidence="2">The sequence shown here is derived from an EMBL/GenBank/DDBJ whole genome shotgun (WGS) entry which is preliminary data.</text>
</comment>
<evidence type="ECO:0008006" key="4">
    <source>
        <dbReference type="Google" id="ProtNLM"/>
    </source>
</evidence>
<dbReference type="EMBL" id="JALANJ010000018">
    <property type="protein sequence ID" value="MCY8121410.1"/>
    <property type="molecule type" value="Genomic_DNA"/>
</dbReference>
<proteinExistence type="predicted"/>
<dbReference type="SUPFAM" id="SSF50969">
    <property type="entry name" value="YVTN repeat-like/Quinoprotein amine dehydrogenase"/>
    <property type="match status" value="1"/>
</dbReference>
<dbReference type="AlphaFoldDB" id="A0A9Q4HA82"/>
<sequence length="340" mass="39401">MKKKRITFGLLGLMICIILFALYIQLHNKSNIPVKAPSIHPEEDRIFFIYSNPFIKESTVLSTSTGERFNRRTFKVADVPYIQTKSVASTDIVLLAEHESFYYTLEKDVIKEHPLSDPFAFWYEGKDVSVKAYNVDTTGNKIHINDRKMKTEYQLTLPSLLTMGSSDENYIYVIQGMSIYVIDRKTEEMIKTLGLASYADKFADSEEFIVASSQHELTVIEKGTWKTTYIPYPDDLEYADTVYYDKESGRFYVTYEDKEGEANLLEYGEDFSFHTYDLKFPYMEAKFKGNQLYIVAQEEHKKGIGGYVGVFDIRSKKKLYQFDLPEEQVKVQGFVVVDNK</sequence>
<organism evidence="2 3">
    <name type="scientific">Bacillus spizizenii</name>
    <name type="common">Bacillus subtilis subsp. spizizenii</name>
    <dbReference type="NCBI Taxonomy" id="96241"/>
    <lineage>
        <taxon>Bacteria</taxon>
        <taxon>Bacillati</taxon>
        <taxon>Bacillota</taxon>
        <taxon>Bacilli</taxon>
        <taxon>Bacillales</taxon>
        <taxon>Bacillaceae</taxon>
        <taxon>Bacillus</taxon>
    </lineage>
</organism>
<protein>
    <recommendedName>
        <fullName evidence="4">Phage receptor protein</fullName>
    </recommendedName>
</protein>
<name>A0A9Q4HA82_BACSC</name>
<evidence type="ECO:0000313" key="3">
    <source>
        <dbReference type="Proteomes" id="UP001070352"/>
    </source>
</evidence>
<evidence type="ECO:0000313" key="2">
    <source>
        <dbReference type="EMBL" id="MCY8121410.1"/>
    </source>
</evidence>
<keyword evidence="1" id="KW-1133">Transmembrane helix</keyword>
<evidence type="ECO:0000256" key="1">
    <source>
        <dbReference type="SAM" id="Phobius"/>
    </source>
</evidence>
<keyword evidence="1" id="KW-0472">Membrane</keyword>